<dbReference type="Proteomes" id="UP000008144">
    <property type="component" value="Chromosome 2"/>
</dbReference>
<dbReference type="InterPro" id="IPR009045">
    <property type="entry name" value="Zn_M74/Hedgehog-like"/>
</dbReference>
<dbReference type="SUPFAM" id="SSF55166">
    <property type="entry name" value="Hedgehog/DD-peptidase"/>
    <property type="match status" value="1"/>
</dbReference>
<protein>
    <recommendedName>
        <fullName evidence="2">Peptidase M15C domain-containing protein</fullName>
    </recommendedName>
</protein>
<feature type="signal peptide" evidence="1">
    <location>
        <begin position="1"/>
        <end position="21"/>
    </location>
</feature>
<sequence>MHVQRIVFLFCIVVGMSKVFASCDLTTYSSRVIVGHKGRDIRVDPGFVNHLQTMHAAARFCNVTVKVTSSFRKQNQPVPGSIVTPASHSNHLVGHAIDMNLVTPLGWCNSKCLAGKKNKYSVCFIDAIKRGHMRWGGDFVSTDVDPVHIDDNSYHKSPSHWLELYEKHQSNC</sequence>
<keyword evidence="4" id="KW-1185">Reference proteome</keyword>
<dbReference type="InParanoid" id="F6Y5L1"/>
<dbReference type="Pfam" id="PF13539">
    <property type="entry name" value="Peptidase_M15_4"/>
    <property type="match status" value="1"/>
</dbReference>
<reference evidence="3" key="2">
    <citation type="journal article" date="2008" name="Genome Biol.">
        <title>Improved genome assembly and evidence-based global gene model set for the chordate Ciona intestinalis: new insight into intron and operon populations.</title>
        <authorList>
            <person name="Satou Y."/>
            <person name="Mineta K."/>
            <person name="Ogasawara M."/>
            <person name="Sasakura Y."/>
            <person name="Shoguchi E."/>
            <person name="Ueno K."/>
            <person name="Yamada L."/>
            <person name="Matsumoto J."/>
            <person name="Wasserscheid J."/>
            <person name="Dewar K."/>
            <person name="Wiley G.B."/>
            <person name="Macmil S.L."/>
            <person name="Roe B.A."/>
            <person name="Zeller R.W."/>
            <person name="Hastings K.E."/>
            <person name="Lemaire P."/>
            <person name="Lindquist E."/>
            <person name="Endo T."/>
            <person name="Hotta K."/>
            <person name="Inaba K."/>
        </authorList>
    </citation>
    <scope>NUCLEOTIDE SEQUENCE [LARGE SCALE GENOMIC DNA]</scope>
    <source>
        <strain evidence="3">wild type</strain>
    </source>
</reference>
<dbReference type="Ensembl" id="ENSCINT00000019935.3">
    <property type="protein sequence ID" value="ENSCINP00000019935.3"/>
    <property type="gene ID" value="ENSCING00000009815.3"/>
</dbReference>
<dbReference type="GeneTree" id="ENSGT00940000167866"/>
<evidence type="ECO:0000259" key="2">
    <source>
        <dbReference type="Pfam" id="PF13539"/>
    </source>
</evidence>
<dbReference type="HOGENOM" id="CLU_135097_0_0_1"/>
<dbReference type="PANTHER" id="PTHR31698:SF7">
    <property type="entry name" value="PEPTIDASE M15C DOMAIN-CONTAINING PROTEIN"/>
    <property type="match status" value="1"/>
</dbReference>
<reference evidence="3" key="3">
    <citation type="submission" date="2025-08" db="UniProtKB">
        <authorList>
            <consortium name="Ensembl"/>
        </authorList>
    </citation>
    <scope>IDENTIFICATION</scope>
</reference>
<feature type="domain" description="Peptidase M15C" evidence="2">
    <location>
        <begin position="86"/>
        <end position="149"/>
    </location>
</feature>
<keyword evidence="1" id="KW-0732">Signal</keyword>
<feature type="chain" id="PRO_5003345746" description="Peptidase M15C domain-containing protein" evidence="1">
    <location>
        <begin position="22"/>
        <end position="172"/>
    </location>
</feature>
<accession>F6Y5L1</accession>
<proteinExistence type="predicted"/>
<dbReference type="InterPro" id="IPR039561">
    <property type="entry name" value="Peptidase_M15C"/>
</dbReference>
<reference evidence="4" key="1">
    <citation type="journal article" date="2002" name="Science">
        <title>The draft genome of Ciona intestinalis: insights into chordate and vertebrate origins.</title>
        <authorList>
            <person name="Dehal P."/>
            <person name="Satou Y."/>
            <person name="Campbell R.K."/>
            <person name="Chapman J."/>
            <person name="Degnan B."/>
            <person name="De Tomaso A."/>
            <person name="Davidson B."/>
            <person name="Di Gregorio A."/>
            <person name="Gelpke M."/>
            <person name="Goodstein D.M."/>
            <person name="Harafuji N."/>
            <person name="Hastings K.E."/>
            <person name="Ho I."/>
            <person name="Hotta K."/>
            <person name="Huang W."/>
            <person name="Kawashima T."/>
            <person name="Lemaire P."/>
            <person name="Martinez D."/>
            <person name="Meinertzhagen I.A."/>
            <person name="Necula S."/>
            <person name="Nonaka M."/>
            <person name="Putnam N."/>
            <person name="Rash S."/>
            <person name="Saiga H."/>
            <person name="Satake M."/>
            <person name="Terry A."/>
            <person name="Yamada L."/>
            <person name="Wang H.G."/>
            <person name="Awazu S."/>
            <person name="Azumi K."/>
            <person name="Boore J."/>
            <person name="Branno M."/>
            <person name="Chin-Bow S."/>
            <person name="DeSantis R."/>
            <person name="Doyle S."/>
            <person name="Francino P."/>
            <person name="Keys D.N."/>
            <person name="Haga S."/>
            <person name="Hayashi H."/>
            <person name="Hino K."/>
            <person name="Imai K.S."/>
            <person name="Inaba K."/>
            <person name="Kano S."/>
            <person name="Kobayashi K."/>
            <person name="Kobayashi M."/>
            <person name="Lee B.I."/>
            <person name="Makabe K.W."/>
            <person name="Manohar C."/>
            <person name="Matassi G."/>
            <person name="Medina M."/>
            <person name="Mochizuki Y."/>
            <person name="Mount S."/>
            <person name="Morishita T."/>
            <person name="Miura S."/>
            <person name="Nakayama A."/>
            <person name="Nishizaka S."/>
            <person name="Nomoto H."/>
            <person name="Ohta F."/>
            <person name="Oishi K."/>
            <person name="Rigoutsos I."/>
            <person name="Sano M."/>
            <person name="Sasaki A."/>
            <person name="Sasakura Y."/>
            <person name="Shoguchi E."/>
            <person name="Shin-i T."/>
            <person name="Spagnuolo A."/>
            <person name="Stainier D."/>
            <person name="Suzuki M.M."/>
            <person name="Tassy O."/>
            <person name="Takatori N."/>
            <person name="Tokuoka M."/>
            <person name="Yagi K."/>
            <person name="Yoshizaki F."/>
            <person name="Wada S."/>
            <person name="Zhang C."/>
            <person name="Hyatt P.D."/>
            <person name="Larimer F."/>
            <person name="Detter C."/>
            <person name="Doggett N."/>
            <person name="Glavina T."/>
            <person name="Hawkins T."/>
            <person name="Richardson P."/>
            <person name="Lucas S."/>
            <person name="Kohara Y."/>
            <person name="Levine M."/>
            <person name="Satoh N."/>
            <person name="Rokhsar D.S."/>
        </authorList>
    </citation>
    <scope>NUCLEOTIDE SEQUENCE [LARGE SCALE GENOMIC DNA]</scope>
</reference>
<dbReference type="PANTHER" id="PTHR31698">
    <property type="entry name" value="LYSOZYME G FAMILY MEMBER"/>
    <property type="match status" value="1"/>
</dbReference>
<dbReference type="Gene3D" id="3.30.1380.10">
    <property type="match status" value="1"/>
</dbReference>
<name>F6Y5L1_CIOIN</name>
<organism evidence="3 4">
    <name type="scientific">Ciona intestinalis</name>
    <name type="common">Transparent sea squirt</name>
    <name type="synonym">Ascidia intestinalis</name>
    <dbReference type="NCBI Taxonomy" id="7719"/>
    <lineage>
        <taxon>Eukaryota</taxon>
        <taxon>Metazoa</taxon>
        <taxon>Chordata</taxon>
        <taxon>Tunicata</taxon>
        <taxon>Ascidiacea</taxon>
        <taxon>Phlebobranchia</taxon>
        <taxon>Cionidae</taxon>
        <taxon>Ciona</taxon>
    </lineage>
</organism>
<reference evidence="3" key="4">
    <citation type="submission" date="2025-09" db="UniProtKB">
        <authorList>
            <consortium name="Ensembl"/>
        </authorList>
    </citation>
    <scope>IDENTIFICATION</scope>
</reference>
<dbReference type="AlphaFoldDB" id="F6Y5L1"/>
<evidence type="ECO:0000313" key="3">
    <source>
        <dbReference type="Ensembl" id="ENSCINP00000019935.3"/>
    </source>
</evidence>
<dbReference type="OMA" id="GWCNSKC"/>
<evidence type="ECO:0000256" key="1">
    <source>
        <dbReference type="SAM" id="SignalP"/>
    </source>
</evidence>
<dbReference type="GO" id="GO:0008233">
    <property type="term" value="F:peptidase activity"/>
    <property type="evidence" value="ECO:0007669"/>
    <property type="project" value="InterPro"/>
</dbReference>
<evidence type="ECO:0000313" key="4">
    <source>
        <dbReference type="Proteomes" id="UP000008144"/>
    </source>
</evidence>
<dbReference type="EMBL" id="EAAA01001452">
    <property type="status" value="NOT_ANNOTATED_CDS"/>
    <property type="molecule type" value="Genomic_DNA"/>
</dbReference>